<dbReference type="AlphaFoldDB" id="A0A495PT71"/>
<sequence length="129" mass="14917">MKEPIKSVDLEFTSLEFYNNYAVSVVKEDTVFSQSQFMTIAEACSDFYNGKKFVYISSRKNNYNVNPTVYVKLEEIRKNLIGIAIVSDKVASLKMAEFERNFSKAEFKIFLELDEAVEWANDLIKKVGR</sequence>
<organism evidence="1 2">
    <name type="scientific">Gillisia mitskevichiae</name>
    <dbReference type="NCBI Taxonomy" id="270921"/>
    <lineage>
        <taxon>Bacteria</taxon>
        <taxon>Pseudomonadati</taxon>
        <taxon>Bacteroidota</taxon>
        <taxon>Flavobacteriia</taxon>
        <taxon>Flavobacteriales</taxon>
        <taxon>Flavobacteriaceae</taxon>
        <taxon>Gillisia</taxon>
    </lineage>
</organism>
<evidence type="ECO:0000313" key="1">
    <source>
        <dbReference type="EMBL" id="RKS52925.1"/>
    </source>
</evidence>
<name>A0A495PT71_9FLAO</name>
<gene>
    <name evidence="1" type="ORF">BC962_1169</name>
</gene>
<evidence type="ECO:0000313" key="2">
    <source>
        <dbReference type="Proteomes" id="UP000276282"/>
    </source>
</evidence>
<proteinExistence type="predicted"/>
<evidence type="ECO:0008006" key="3">
    <source>
        <dbReference type="Google" id="ProtNLM"/>
    </source>
</evidence>
<accession>A0A495PT71</accession>
<dbReference type="EMBL" id="RBLG01000002">
    <property type="protein sequence ID" value="RKS52925.1"/>
    <property type="molecule type" value="Genomic_DNA"/>
</dbReference>
<keyword evidence="2" id="KW-1185">Reference proteome</keyword>
<dbReference type="Proteomes" id="UP000276282">
    <property type="component" value="Unassembled WGS sequence"/>
</dbReference>
<reference evidence="1 2" key="1">
    <citation type="submission" date="2018-10" db="EMBL/GenBank/DDBJ databases">
        <title>Genomic Encyclopedia of Archaeal and Bacterial Type Strains, Phase II (KMG-II): from individual species to whole genera.</title>
        <authorList>
            <person name="Goeker M."/>
        </authorList>
    </citation>
    <scope>NUCLEOTIDE SEQUENCE [LARGE SCALE GENOMIC DNA]</scope>
    <source>
        <strain evidence="1 2">DSM 19839</strain>
    </source>
</reference>
<comment type="caution">
    <text evidence="1">The sequence shown here is derived from an EMBL/GenBank/DDBJ whole genome shotgun (WGS) entry which is preliminary data.</text>
</comment>
<protein>
    <recommendedName>
        <fullName evidence="3">SpoIIAA-like protein</fullName>
    </recommendedName>
</protein>